<dbReference type="GO" id="GO:0005886">
    <property type="term" value="C:plasma membrane"/>
    <property type="evidence" value="ECO:0007669"/>
    <property type="project" value="UniProtKB-SubCell"/>
</dbReference>
<comment type="similarity">
    <text evidence="1">Belongs to the phosphorylase b kinase regulatory chain family.</text>
</comment>
<keyword evidence="1" id="KW-0119">Carbohydrate metabolism</keyword>
<dbReference type="GO" id="GO:0005964">
    <property type="term" value="C:phosphorylase kinase complex"/>
    <property type="evidence" value="ECO:0007669"/>
    <property type="project" value="TreeGrafter"/>
</dbReference>
<dbReference type="GO" id="GO:0005516">
    <property type="term" value="F:calmodulin binding"/>
    <property type="evidence" value="ECO:0007669"/>
    <property type="project" value="UniProtKB-KW"/>
</dbReference>
<evidence type="ECO:0000313" key="4">
    <source>
        <dbReference type="Proteomes" id="UP000010556"/>
    </source>
</evidence>
<comment type="subunit">
    <text evidence="1">Hexadecamer of 4 heterotetramers, each composed of alpha, beta, gamma, and delta subunits. Alpha (PHKA1 or PHKA2) and beta (PHKB) are regulatory subunits, gamma (PHKG1 or PHKG2) is the catalytic subunit, and delta is calmodulin.</text>
</comment>
<evidence type="ECO:0000256" key="2">
    <source>
        <dbReference type="SAM" id="MobiDB-lite"/>
    </source>
</evidence>
<protein>
    <recommendedName>
        <fullName evidence="1">Phosphorylase b kinase regulatory subunit</fullName>
    </recommendedName>
</protein>
<dbReference type="AlphaFoldDB" id="L5LUH5"/>
<keyword evidence="4" id="KW-1185">Reference proteome</keyword>
<keyword evidence="1" id="KW-1003">Cell membrane</keyword>
<feature type="region of interest" description="Disordered" evidence="2">
    <location>
        <begin position="1"/>
        <end position="48"/>
    </location>
</feature>
<organism evidence="3 4">
    <name type="scientific">Myotis davidii</name>
    <name type="common">David's myotis</name>
    <dbReference type="NCBI Taxonomy" id="225400"/>
    <lineage>
        <taxon>Eukaryota</taxon>
        <taxon>Metazoa</taxon>
        <taxon>Chordata</taxon>
        <taxon>Craniata</taxon>
        <taxon>Vertebrata</taxon>
        <taxon>Euteleostomi</taxon>
        <taxon>Mammalia</taxon>
        <taxon>Eutheria</taxon>
        <taxon>Laurasiatheria</taxon>
        <taxon>Chiroptera</taxon>
        <taxon>Yangochiroptera</taxon>
        <taxon>Vespertilionidae</taxon>
        <taxon>Myotis</taxon>
    </lineage>
</organism>
<comment type="function">
    <text evidence="1">Phosphorylase b kinase catalyzes the phosphorylation of serine in certain substrates, including troponin I.</text>
</comment>
<keyword evidence="1" id="KW-0472">Membrane</keyword>
<dbReference type="Proteomes" id="UP000010556">
    <property type="component" value="Unassembled WGS sequence"/>
</dbReference>
<reference evidence="4" key="1">
    <citation type="journal article" date="2013" name="Science">
        <title>Comparative analysis of bat genomes provides insight into the evolution of flight and immunity.</title>
        <authorList>
            <person name="Zhang G."/>
            <person name="Cowled C."/>
            <person name="Shi Z."/>
            <person name="Huang Z."/>
            <person name="Bishop-Lilly K.A."/>
            <person name="Fang X."/>
            <person name="Wynne J.W."/>
            <person name="Xiong Z."/>
            <person name="Baker M.L."/>
            <person name="Zhao W."/>
            <person name="Tachedjian M."/>
            <person name="Zhu Y."/>
            <person name="Zhou P."/>
            <person name="Jiang X."/>
            <person name="Ng J."/>
            <person name="Yang L."/>
            <person name="Wu L."/>
            <person name="Xiao J."/>
            <person name="Feng Y."/>
            <person name="Chen Y."/>
            <person name="Sun X."/>
            <person name="Zhang Y."/>
            <person name="Marsh G.A."/>
            <person name="Crameri G."/>
            <person name="Broder C.C."/>
            <person name="Frey K.G."/>
            <person name="Wang L.F."/>
            <person name="Wang J."/>
        </authorList>
    </citation>
    <scope>NUCLEOTIDE SEQUENCE [LARGE SCALE GENOMIC DNA]</scope>
</reference>
<gene>
    <name evidence="3" type="ORF">MDA_GLEAN10003417</name>
</gene>
<evidence type="ECO:0000313" key="3">
    <source>
        <dbReference type="EMBL" id="ELK29746.1"/>
    </source>
</evidence>
<comment type="pathway">
    <text evidence="1">Glycan biosynthesis; glycogen metabolism.</text>
</comment>
<dbReference type="GO" id="GO:0016301">
    <property type="term" value="F:kinase activity"/>
    <property type="evidence" value="ECO:0007669"/>
    <property type="project" value="UniProtKB-KW"/>
</dbReference>
<dbReference type="GO" id="GO:0005977">
    <property type="term" value="P:glycogen metabolic process"/>
    <property type="evidence" value="ECO:0007669"/>
    <property type="project" value="UniProtKB-UniPathway"/>
</dbReference>
<dbReference type="InterPro" id="IPR008734">
    <property type="entry name" value="PHK_A/B_su"/>
</dbReference>
<name>L5LUH5_MYODS</name>
<dbReference type="PANTHER" id="PTHR10749:SF4">
    <property type="entry name" value="PHOSPHORYLASE B KINASE REGULATORY SUBUNIT ALPHA, SKELETAL MUSCLE ISOFORM"/>
    <property type="match status" value="1"/>
</dbReference>
<comment type="subcellular location">
    <subcellularLocation>
        <location evidence="1">Cell membrane</location>
        <topology evidence="1">Lipid-anchor</topology>
        <orientation evidence="1">Cytoplasmic side</orientation>
    </subcellularLocation>
</comment>
<keyword evidence="3" id="KW-0808">Transferase</keyword>
<dbReference type="PANTHER" id="PTHR10749">
    <property type="entry name" value="PHOSPHORYLASE B KINASE REGULATORY SUBUNIT"/>
    <property type="match status" value="1"/>
</dbReference>
<keyword evidence="1" id="KW-0321">Glycogen metabolism</keyword>
<keyword evidence="1" id="KW-0636">Prenylation</keyword>
<sequence>MSDCSLGLLPTGKWTSPEGSRAARGMSDCQFRPDPLGSGSKPVDEDGTSLNSSILAALRKMQDGYFGGARVQTGKLSEFLTTSCCTHLSFMDPGPESKLYSEDYNDYSELESCDWMNSYDSTSNAHCGDDVARYLDHLLAHTAPHPKLAPTSQKGGLDRFRTAVQTTCDIMSLVTKATELHVQNVHMYLPAKIVQASRPLFNLLDSPPPPQEDQVPSVRVEIHLPRDQSGEVDFKALVLQLKETSSFQGQADILYMLYTMNQITVVWHGTLLKLLWSFYTLALPAASKELLSVEQEVHWHMNQLKYKHLSLLAEFSTTYM</sequence>
<proteinExistence type="inferred from homology"/>
<keyword evidence="3" id="KW-0418">Kinase</keyword>
<keyword evidence="1" id="KW-0449">Lipoprotein</keyword>
<accession>L5LUH5</accession>
<evidence type="ECO:0000256" key="1">
    <source>
        <dbReference type="RuleBase" id="RU364123"/>
    </source>
</evidence>
<dbReference type="UniPathway" id="UPA00163"/>
<keyword evidence="1" id="KW-0112">Calmodulin-binding</keyword>
<dbReference type="EMBL" id="KB107752">
    <property type="protein sequence ID" value="ELK29746.1"/>
    <property type="molecule type" value="Genomic_DNA"/>
</dbReference>